<evidence type="ECO:0000256" key="11">
    <source>
        <dbReference type="ARBA" id="ARBA00022932"/>
    </source>
</evidence>
<dbReference type="AlphaFoldDB" id="A0A9Q3FFU3"/>
<evidence type="ECO:0000313" key="18">
    <source>
        <dbReference type="Proteomes" id="UP000765509"/>
    </source>
</evidence>
<dbReference type="Pfam" id="PF25597">
    <property type="entry name" value="SH3_retrovirus"/>
    <property type="match status" value="1"/>
</dbReference>
<keyword evidence="11" id="KW-0239">DNA-directed DNA polymerase</keyword>
<dbReference type="GO" id="GO:0046872">
    <property type="term" value="F:metal ion binding"/>
    <property type="evidence" value="ECO:0007669"/>
    <property type="project" value="UniProtKB-KW"/>
</dbReference>
<keyword evidence="13" id="KW-0511">Multifunctional enzyme</keyword>
<keyword evidence="6" id="KW-0378">Hydrolase</keyword>
<keyword evidence="10" id="KW-0695">RNA-directed DNA polymerase</keyword>
<reference evidence="17" key="1">
    <citation type="submission" date="2021-03" db="EMBL/GenBank/DDBJ databases">
        <title>Draft genome sequence of rust myrtle Austropuccinia psidii MF-1, a brazilian biotype.</title>
        <authorList>
            <person name="Quecine M.C."/>
            <person name="Pachon D.M.R."/>
            <person name="Bonatelli M.L."/>
            <person name="Correr F.H."/>
            <person name="Franceschini L.M."/>
            <person name="Leite T.F."/>
            <person name="Margarido G.R.A."/>
            <person name="Almeida C.A."/>
            <person name="Ferrarezi J.A."/>
            <person name="Labate C.A."/>
        </authorList>
    </citation>
    <scope>NUCLEOTIDE SEQUENCE</scope>
    <source>
        <strain evidence="17">MF-1</strain>
    </source>
</reference>
<evidence type="ECO:0000256" key="9">
    <source>
        <dbReference type="ARBA" id="ARBA00022908"/>
    </source>
</evidence>
<evidence type="ECO:0000256" key="2">
    <source>
        <dbReference type="ARBA" id="ARBA00022695"/>
    </source>
</evidence>
<keyword evidence="8" id="KW-0694">RNA-binding</keyword>
<dbReference type="PANTHER" id="PTHR42648">
    <property type="entry name" value="TRANSPOSASE, PUTATIVE-RELATED"/>
    <property type="match status" value="1"/>
</dbReference>
<dbReference type="Gene3D" id="3.30.420.10">
    <property type="entry name" value="Ribonuclease H-like superfamily/Ribonuclease H"/>
    <property type="match status" value="1"/>
</dbReference>
<dbReference type="InterPro" id="IPR036397">
    <property type="entry name" value="RNaseH_sf"/>
</dbReference>
<evidence type="ECO:0000256" key="10">
    <source>
        <dbReference type="ARBA" id="ARBA00022918"/>
    </source>
</evidence>
<name>A0A9Q3FFU3_9BASI</name>
<proteinExistence type="predicted"/>
<dbReference type="GO" id="GO:0015074">
    <property type="term" value="P:DNA integration"/>
    <property type="evidence" value="ECO:0007669"/>
    <property type="project" value="UniProtKB-KW"/>
</dbReference>
<dbReference type="EMBL" id="AVOT02042951">
    <property type="protein sequence ID" value="MBW0538379.1"/>
    <property type="molecule type" value="Genomic_DNA"/>
</dbReference>
<feature type="domain" description="Integrase catalytic" evidence="16">
    <location>
        <begin position="180"/>
        <end position="344"/>
    </location>
</feature>
<dbReference type="SUPFAM" id="SSF53098">
    <property type="entry name" value="Ribonuclease H-like"/>
    <property type="match status" value="1"/>
</dbReference>
<keyword evidence="11" id="KW-0808">Transferase</keyword>
<dbReference type="InterPro" id="IPR057670">
    <property type="entry name" value="SH3_retrovirus"/>
</dbReference>
<dbReference type="PANTHER" id="PTHR42648:SF11">
    <property type="entry name" value="TRANSPOSON TY4-P GAG-POL POLYPROTEIN"/>
    <property type="match status" value="1"/>
</dbReference>
<dbReference type="InterPro" id="IPR039537">
    <property type="entry name" value="Retrotran_Ty1/copia-like"/>
</dbReference>
<dbReference type="GO" id="GO:0005634">
    <property type="term" value="C:nucleus"/>
    <property type="evidence" value="ECO:0007669"/>
    <property type="project" value="UniProtKB-ARBA"/>
</dbReference>
<evidence type="ECO:0000256" key="14">
    <source>
        <dbReference type="ARBA" id="ARBA00048173"/>
    </source>
</evidence>
<dbReference type="OrthoDB" id="3255262at2759"/>
<dbReference type="InterPro" id="IPR013103">
    <property type="entry name" value="RVT_2"/>
</dbReference>
<dbReference type="GO" id="GO:0032196">
    <property type="term" value="P:transposition"/>
    <property type="evidence" value="ECO:0007669"/>
    <property type="project" value="UniProtKB-KW"/>
</dbReference>
<keyword evidence="4" id="KW-0479">Metal-binding</keyword>
<dbReference type="Pfam" id="PF07727">
    <property type="entry name" value="RVT_2"/>
    <property type="match status" value="1"/>
</dbReference>
<organism evidence="17 18">
    <name type="scientific">Austropuccinia psidii MF-1</name>
    <dbReference type="NCBI Taxonomy" id="1389203"/>
    <lineage>
        <taxon>Eukaryota</taxon>
        <taxon>Fungi</taxon>
        <taxon>Dikarya</taxon>
        <taxon>Basidiomycota</taxon>
        <taxon>Pucciniomycotina</taxon>
        <taxon>Pucciniomycetes</taxon>
        <taxon>Pucciniales</taxon>
        <taxon>Sphaerophragmiaceae</taxon>
        <taxon>Austropuccinia</taxon>
    </lineage>
</organism>
<evidence type="ECO:0000256" key="4">
    <source>
        <dbReference type="ARBA" id="ARBA00022723"/>
    </source>
</evidence>
<evidence type="ECO:0000256" key="12">
    <source>
        <dbReference type="ARBA" id="ARBA00023172"/>
    </source>
</evidence>
<protein>
    <recommendedName>
        <fullName evidence="16">Integrase catalytic domain-containing protein</fullName>
    </recommendedName>
</protein>
<dbReference type="GO" id="GO:0003887">
    <property type="term" value="F:DNA-directed DNA polymerase activity"/>
    <property type="evidence" value="ECO:0007669"/>
    <property type="project" value="UniProtKB-KW"/>
</dbReference>
<dbReference type="InterPro" id="IPR012337">
    <property type="entry name" value="RNaseH-like_sf"/>
</dbReference>
<evidence type="ECO:0000256" key="3">
    <source>
        <dbReference type="ARBA" id="ARBA00022722"/>
    </source>
</evidence>
<evidence type="ECO:0000256" key="8">
    <source>
        <dbReference type="ARBA" id="ARBA00022884"/>
    </source>
</evidence>
<evidence type="ECO:0000259" key="16">
    <source>
        <dbReference type="PROSITE" id="PS50994"/>
    </source>
</evidence>
<gene>
    <name evidence="17" type="ORF">O181_078094</name>
</gene>
<dbReference type="GO" id="GO:0016787">
    <property type="term" value="F:hydrolase activity"/>
    <property type="evidence" value="ECO:0007669"/>
    <property type="project" value="UniProtKB-KW"/>
</dbReference>
<evidence type="ECO:0000256" key="15">
    <source>
        <dbReference type="ARBA" id="ARBA00049244"/>
    </source>
</evidence>
<evidence type="ECO:0000313" key="17">
    <source>
        <dbReference type="EMBL" id="MBW0538379.1"/>
    </source>
</evidence>
<dbReference type="GO" id="GO:0006310">
    <property type="term" value="P:DNA recombination"/>
    <property type="evidence" value="ECO:0007669"/>
    <property type="project" value="UniProtKB-KW"/>
</dbReference>
<evidence type="ECO:0000256" key="1">
    <source>
        <dbReference type="ARBA" id="ARBA00022578"/>
    </source>
</evidence>
<comment type="catalytic activity">
    <reaction evidence="15">
        <text>DNA(n) + a 2'-deoxyribonucleoside 5'-triphosphate = DNA(n+1) + diphosphate</text>
        <dbReference type="Rhea" id="RHEA:22508"/>
        <dbReference type="Rhea" id="RHEA-COMP:17339"/>
        <dbReference type="Rhea" id="RHEA-COMP:17340"/>
        <dbReference type="ChEBI" id="CHEBI:33019"/>
        <dbReference type="ChEBI" id="CHEBI:61560"/>
        <dbReference type="ChEBI" id="CHEBI:173112"/>
        <dbReference type="EC" id="2.7.7.7"/>
    </reaction>
</comment>
<keyword evidence="3" id="KW-0540">Nuclease</keyword>
<comment type="caution">
    <text evidence="17">The sequence shown here is derived from an EMBL/GenBank/DDBJ whole genome shotgun (WGS) entry which is preliminary data.</text>
</comment>
<accession>A0A9Q3FFU3</accession>
<dbReference type="Proteomes" id="UP000765509">
    <property type="component" value="Unassembled WGS sequence"/>
</dbReference>
<keyword evidence="1" id="KW-0815">Transposition</keyword>
<keyword evidence="7" id="KW-0460">Magnesium</keyword>
<keyword evidence="2" id="KW-0548">Nucleotidyltransferase</keyword>
<keyword evidence="18" id="KW-1185">Reference proteome</keyword>
<dbReference type="GO" id="GO:0003964">
    <property type="term" value="F:RNA-directed DNA polymerase activity"/>
    <property type="evidence" value="ECO:0007669"/>
    <property type="project" value="UniProtKB-KW"/>
</dbReference>
<sequence>MRLSVSSSHQFNVDAIGDIQLIKPEGPLIVCGVLYCKAICGVVLSIGHLISQKILVDFINNEFILHQESCTFHTFYQNSRWYFRVHDYIKQPSISPIIIDTIYPPPPINFLTKPTNSSMNPSTLRHQRLGHLSIHNIKCLLQFKAADGVPQCLLNDVNICHSCSISKSKHLPFHSPSRKNIEGPGDVIVAYLIEPLPTSIDNKKYSLLIQDFYSRLVALIHLSDKSKAKIQLCLWIIQFINVTTFKIKVIRMDNGAEFVNNFFDDFLKQHGIVHEKSMPYEHHQNGKIERTNRAILEIAQTSLLATNLEAGLWPFAFKHAAWIYNWTLHGDSKQTPYEIVSKKKPSLLPLRTFGSKSYIHDHNYCKDLSARAIVGYHPGIAPDSKGWLFWIPKSRRVARASSVKFDKGNFFPYNIPSRGSAMSIQAKNIFDSSMIKELEQQESFISTINHTHDLCNLIPTTYKEALSSNEKIQWQEAITEELSSMIQEEVFKNVLIKDALNEVPHNSILSTKWVFVKKCKPKRYMARLVAQGFKQIHGINSDETFAPTPTPGALRLLFSISCTNNWPIWTFNFKVAFLHSLIDKPVYVRPPKGMVISKHTILKMRKALYGTKQAARYQGKAILWIHVDDGVLTASTNKILSEISDKLDKALKVKWDTSISGLVSILITQTTNGYAFSQKDLILKLLGLNKSNITAKSPLPTNCDLKSNKANELDK</sequence>
<keyword evidence="9" id="KW-0229">DNA integration</keyword>
<keyword evidence="12" id="KW-0233">DNA recombination</keyword>
<evidence type="ECO:0000256" key="13">
    <source>
        <dbReference type="ARBA" id="ARBA00023268"/>
    </source>
</evidence>
<dbReference type="PROSITE" id="PS50994">
    <property type="entry name" value="INTEGRASE"/>
    <property type="match status" value="1"/>
</dbReference>
<evidence type="ECO:0000256" key="6">
    <source>
        <dbReference type="ARBA" id="ARBA00022801"/>
    </source>
</evidence>
<evidence type="ECO:0000256" key="5">
    <source>
        <dbReference type="ARBA" id="ARBA00022759"/>
    </source>
</evidence>
<dbReference type="GO" id="GO:0003723">
    <property type="term" value="F:RNA binding"/>
    <property type="evidence" value="ECO:0007669"/>
    <property type="project" value="UniProtKB-KW"/>
</dbReference>
<comment type="catalytic activity">
    <reaction evidence="14">
        <text>DNA(n) + a 2'-deoxyribonucleoside 5'-triphosphate = DNA(n+1) + diphosphate</text>
        <dbReference type="Rhea" id="RHEA:22508"/>
        <dbReference type="Rhea" id="RHEA-COMP:17339"/>
        <dbReference type="Rhea" id="RHEA-COMP:17340"/>
        <dbReference type="ChEBI" id="CHEBI:33019"/>
        <dbReference type="ChEBI" id="CHEBI:61560"/>
        <dbReference type="ChEBI" id="CHEBI:173112"/>
        <dbReference type="EC" id="2.7.7.49"/>
    </reaction>
</comment>
<evidence type="ECO:0000256" key="7">
    <source>
        <dbReference type="ARBA" id="ARBA00022842"/>
    </source>
</evidence>
<dbReference type="GO" id="GO:0004519">
    <property type="term" value="F:endonuclease activity"/>
    <property type="evidence" value="ECO:0007669"/>
    <property type="project" value="UniProtKB-KW"/>
</dbReference>
<dbReference type="InterPro" id="IPR001584">
    <property type="entry name" value="Integrase_cat-core"/>
</dbReference>
<keyword evidence="5" id="KW-0255">Endonuclease</keyword>